<proteinExistence type="inferred from homology"/>
<dbReference type="SUPFAM" id="SSF54373">
    <property type="entry name" value="FAD-linked reductases, C-terminal domain"/>
    <property type="match status" value="1"/>
</dbReference>
<evidence type="ECO:0000256" key="3">
    <source>
        <dbReference type="ARBA" id="ARBA00022827"/>
    </source>
</evidence>
<organism evidence="8 9">
    <name type="scientific">Penicillium argentinense</name>
    <dbReference type="NCBI Taxonomy" id="1131581"/>
    <lineage>
        <taxon>Eukaryota</taxon>
        <taxon>Fungi</taxon>
        <taxon>Dikarya</taxon>
        <taxon>Ascomycota</taxon>
        <taxon>Pezizomycotina</taxon>
        <taxon>Eurotiomycetes</taxon>
        <taxon>Eurotiomycetidae</taxon>
        <taxon>Eurotiales</taxon>
        <taxon>Aspergillaceae</taxon>
        <taxon>Penicillium</taxon>
    </lineage>
</organism>
<dbReference type="PRINTS" id="PR00420">
    <property type="entry name" value="RNGMNOXGNASE"/>
</dbReference>
<evidence type="ECO:0000256" key="6">
    <source>
        <dbReference type="SAM" id="Phobius"/>
    </source>
</evidence>
<feature type="domain" description="FAD-binding" evidence="7">
    <location>
        <begin position="9"/>
        <end position="360"/>
    </location>
</feature>
<gene>
    <name evidence="8" type="ORF">N7532_002229</name>
</gene>
<keyword evidence="4" id="KW-0560">Oxidoreductase</keyword>
<keyword evidence="6" id="KW-0472">Membrane</keyword>
<dbReference type="Proteomes" id="UP001149074">
    <property type="component" value="Unassembled WGS sequence"/>
</dbReference>
<dbReference type="GO" id="GO:0004497">
    <property type="term" value="F:monooxygenase activity"/>
    <property type="evidence" value="ECO:0007669"/>
    <property type="project" value="UniProtKB-KW"/>
</dbReference>
<comment type="similarity">
    <text evidence="1">Belongs to the paxM FAD-dependent monooxygenase family.</text>
</comment>
<keyword evidence="5" id="KW-0503">Monooxygenase</keyword>
<dbReference type="GeneID" id="81353702"/>
<feature type="transmembrane region" description="Helical" evidence="6">
    <location>
        <begin position="7"/>
        <end position="27"/>
    </location>
</feature>
<evidence type="ECO:0000256" key="5">
    <source>
        <dbReference type="ARBA" id="ARBA00023033"/>
    </source>
</evidence>
<feature type="non-terminal residue" evidence="8">
    <location>
        <position position="1"/>
    </location>
</feature>
<name>A0A9W9FZZ2_9EURO</name>
<evidence type="ECO:0000256" key="4">
    <source>
        <dbReference type="ARBA" id="ARBA00023002"/>
    </source>
</evidence>
<keyword evidence="3" id="KW-0274">FAD</keyword>
<dbReference type="InterPro" id="IPR036188">
    <property type="entry name" value="FAD/NAD-bd_sf"/>
</dbReference>
<keyword evidence="6" id="KW-0812">Transmembrane</keyword>
<comment type="caution">
    <text evidence="8">The sequence shown here is derived from an EMBL/GenBank/DDBJ whole genome shotgun (WGS) entry which is preliminary data.</text>
</comment>
<reference evidence="8" key="1">
    <citation type="submission" date="2022-11" db="EMBL/GenBank/DDBJ databases">
        <authorList>
            <person name="Petersen C."/>
        </authorList>
    </citation>
    <scope>NUCLEOTIDE SEQUENCE</scope>
    <source>
        <strain evidence="8">IBT 30761</strain>
    </source>
</reference>
<dbReference type="EMBL" id="JAPQKI010000003">
    <property type="protein sequence ID" value="KAJ5109584.1"/>
    <property type="molecule type" value="Genomic_DNA"/>
</dbReference>
<dbReference type="SUPFAM" id="SSF51905">
    <property type="entry name" value="FAD/NAD(P)-binding domain"/>
    <property type="match status" value="1"/>
</dbReference>
<sequence length="404" mass="44858">MTEKSQVLDVLIIGAGIAGLSAAIALGKQGYRVVVLEKSSFLRETGAAIHLPPNCTALLRWMGVNPEEFGGTLLEEIHRYDFDGNLKFKQDFAEIRQHWQAEWYLIHRVELHNSLKLRALETAELHLKCKISEIDLDTPRPSVTLEDGRVFQADLLLGADGLHSQVRPVIAPGVSPYPVGMSCFRWLLSMDELKKDEATQAYVTDPGLFLEWSAKDRRLVAYPCSNNTIFNLCAFIPSSEGKAGAGEDNWQTVGDQQAIIQGFSGFAPAVERIVGHADQTLKVWDLYDMDPLATWVQGHAALLGDAAHPFQPYMGQGGAMAIEDAVSIATLLPLGTLAREIPARLELYQSARRPRVDLVLHYTRLNGRREDDENNVRITPAEMVEFMNICVSHNEREGVSEAVE</sequence>
<evidence type="ECO:0000313" key="9">
    <source>
        <dbReference type="Proteomes" id="UP001149074"/>
    </source>
</evidence>
<dbReference type="PANTHER" id="PTHR13789:SF317">
    <property type="entry name" value="FAD-BINDING DOMAIN-CONTAINING PROTEIN-RELATED"/>
    <property type="match status" value="1"/>
</dbReference>
<keyword evidence="2" id="KW-0285">Flavoprotein</keyword>
<dbReference type="PANTHER" id="PTHR13789">
    <property type="entry name" value="MONOOXYGENASE"/>
    <property type="match status" value="1"/>
</dbReference>
<evidence type="ECO:0000313" key="8">
    <source>
        <dbReference type="EMBL" id="KAJ5109584.1"/>
    </source>
</evidence>
<dbReference type="OrthoDB" id="9993796at2759"/>
<dbReference type="RefSeq" id="XP_056477695.1">
    <property type="nucleotide sequence ID" value="XM_056614723.1"/>
</dbReference>
<protein>
    <recommendedName>
        <fullName evidence="7">FAD-binding domain-containing protein</fullName>
    </recommendedName>
</protein>
<dbReference type="Pfam" id="PF01494">
    <property type="entry name" value="FAD_binding_3"/>
    <property type="match status" value="1"/>
</dbReference>
<evidence type="ECO:0000256" key="1">
    <source>
        <dbReference type="ARBA" id="ARBA00007992"/>
    </source>
</evidence>
<keyword evidence="6" id="KW-1133">Transmembrane helix</keyword>
<accession>A0A9W9FZZ2</accession>
<reference evidence="8" key="2">
    <citation type="journal article" date="2023" name="IMA Fungus">
        <title>Comparative genomic study of the Penicillium genus elucidates a diverse pangenome and 15 lateral gene transfer events.</title>
        <authorList>
            <person name="Petersen C."/>
            <person name="Sorensen T."/>
            <person name="Nielsen M.R."/>
            <person name="Sondergaard T.E."/>
            <person name="Sorensen J.L."/>
            <person name="Fitzpatrick D.A."/>
            <person name="Frisvad J.C."/>
            <person name="Nielsen K.L."/>
        </authorList>
    </citation>
    <scope>NUCLEOTIDE SEQUENCE</scope>
    <source>
        <strain evidence="8">IBT 30761</strain>
    </source>
</reference>
<dbReference type="GO" id="GO:0071949">
    <property type="term" value="F:FAD binding"/>
    <property type="evidence" value="ECO:0007669"/>
    <property type="project" value="InterPro"/>
</dbReference>
<keyword evidence="9" id="KW-1185">Reference proteome</keyword>
<dbReference type="InterPro" id="IPR002938">
    <property type="entry name" value="FAD-bd"/>
</dbReference>
<evidence type="ECO:0000259" key="7">
    <source>
        <dbReference type="Pfam" id="PF01494"/>
    </source>
</evidence>
<dbReference type="Gene3D" id="3.50.50.60">
    <property type="entry name" value="FAD/NAD(P)-binding domain"/>
    <property type="match status" value="1"/>
</dbReference>
<evidence type="ECO:0000256" key="2">
    <source>
        <dbReference type="ARBA" id="ARBA00022630"/>
    </source>
</evidence>
<dbReference type="InterPro" id="IPR050493">
    <property type="entry name" value="FAD-dep_Monooxygenase_BioMet"/>
</dbReference>
<dbReference type="AlphaFoldDB" id="A0A9W9FZZ2"/>